<accession>A0A9P6KNT9</accession>
<evidence type="ECO:0000313" key="1">
    <source>
        <dbReference type="EMBL" id="KAF9733958.1"/>
    </source>
</evidence>
<organism evidence="1 2">
    <name type="scientific">Paraphaeosphaeria minitans</name>
    <dbReference type="NCBI Taxonomy" id="565426"/>
    <lineage>
        <taxon>Eukaryota</taxon>
        <taxon>Fungi</taxon>
        <taxon>Dikarya</taxon>
        <taxon>Ascomycota</taxon>
        <taxon>Pezizomycotina</taxon>
        <taxon>Dothideomycetes</taxon>
        <taxon>Pleosporomycetidae</taxon>
        <taxon>Pleosporales</taxon>
        <taxon>Massarineae</taxon>
        <taxon>Didymosphaeriaceae</taxon>
        <taxon>Paraphaeosphaeria</taxon>
    </lineage>
</organism>
<dbReference type="Proteomes" id="UP000756921">
    <property type="component" value="Unassembled WGS sequence"/>
</dbReference>
<protein>
    <submittedName>
        <fullName evidence="1">Uncharacterized protein</fullName>
    </submittedName>
</protein>
<gene>
    <name evidence="1" type="ORF">PMIN01_08301</name>
</gene>
<dbReference type="AlphaFoldDB" id="A0A9P6KNT9"/>
<proteinExistence type="predicted"/>
<comment type="caution">
    <text evidence="1">The sequence shown here is derived from an EMBL/GenBank/DDBJ whole genome shotgun (WGS) entry which is preliminary data.</text>
</comment>
<sequence length="402" mass="43437">MDVLRFLGFWKAGLDGLGCFGGGSELRIDRLWLAMRPAMRPGMRPAMQNMAPWFASRVTHSRHFMKCLALCTRHRPNSFTWGDNGTRAVATRVPIDKASPGFCSPLPVHATATGLAACQGIACSVASLSLHGTPSSRSSSALALAASGGRAGVLWLLVPLVPDSRTDTPRADGRASTLDALSMGSLQRAAVHEPYTSHSFAGLLVVVSRVVSWVIRQTSARRLQGNSPGFWSGLVAPQANPTGFCSWSLGKLPGFCSSLQASLPGQFTRRQFAGRLLVASRAVRRASARRSRAIHHANSTGFCSSSPHHPHNPLLTPSSPFPQASTPQRLWSAQDVPLQWRDLPVLTARSRHTKAPVLPSQVPLDAPISASGYRIPVLRPHRFSRLLPFTTLALPFRSFVSR</sequence>
<evidence type="ECO:0000313" key="2">
    <source>
        <dbReference type="Proteomes" id="UP000756921"/>
    </source>
</evidence>
<keyword evidence="2" id="KW-1185">Reference proteome</keyword>
<reference evidence="1" key="1">
    <citation type="journal article" date="2020" name="Mol. Plant Microbe Interact.">
        <title>Genome Sequence of the Biocontrol Agent Coniothyrium minitans strain Conio (IMI 134523).</title>
        <authorList>
            <person name="Patel D."/>
            <person name="Shittu T.A."/>
            <person name="Baroncelli R."/>
            <person name="Muthumeenakshi S."/>
            <person name="Osborne T.H."/>
            <person name="Janganan T.K."/>
            <person name="Sreenivasaprasad S."/>
        </authorList>
    </citation>
    <scope>NUCLEOTIDE SEQUENCE</scope>
    <source>
        <strain evidence="1">Conio</strain>
    </source>
</reference>
<dbReference type="EMBL" id="WJXW01000008">
    <property type="protein sequence ID" value="KAF9733958.1"/>
    <property type="molecule type" value="Genomic_DNA"/>
</dbReference>
<name>A0A9P6KNT9_9PLEO</name>